<dbReference type="GO" id="GO:0005737">
    <property type="term" value="C:cytoplasm"/>
    <property type="evidence" value="ECO:0007669"/>
    <property type="project" value="TreeGrafter"/>
</dbReference>
<accession>A0A3N2Q4Q0</accession>
<comment type="function">
    <text evidence="1">Ornithine decarboxylase (ODC) antizyme protein that negatively regulates ODC activity and intracellular polyamine biosynthesis in response to increased intracellular polyamine levels. Binds to ODC monomers, inhibiting the assembly of the functional ODC homodimer, and targets the monomers for ubiquitin-independent proteolytic destruction by the 26S proteasome.</text>
</comment>
<evidence type="ECO:0000313" key="7">
    <source>
        <dbReference type="Proteomes" id="UP000272025"/>
    </source>
</evidence>
<dbReference type="STRING" id="1314773.A0A3N2Q4Q0"/>
<dbReference type="InterPro" id="IPR038581">
    <property type="entry name" value="ODC_AZ_sf"/>
</dbReference>
<organism evidence="6 7">
    <name type="scientific">Sodiomyces alkalinus (strain CBS 110278 / VKM F-3762 / F11)</name>
    <name type="common">Alkaliphilic filamentous fungus</name>
    <dbReference type="NCBI Taxonomy" id="1314773"/>
    <lineage>
        <taxon>Eukaryota</taxon>
        <taxon>Fungi</taxon>
        <taxon>Dikarya</taxon>
        <taxon>Ascomycota</taxon>
        <taxon>Pezizomycotina</taxon>
        <taxon>Sordariomycetes</taxon>
        <taxon>Hypocreomycetidae</taxon>
        <taxon>Glomerellales</taxon>
        <taxon>Plectosphaerellaceae</taxon>
        <taxon>Sodiomyces</taxon>
    </lineage>
</organism>
<dbReference type="Proteomes" id="UP000272025">
    <property type="component" value="Unassembled WGS sequence"/>
</dbReference>
<dbReference type="PANTHER" id="PTHR10279">
    <property type="entry name" value="ORNITHINE DECARBOXYLASE ANTIZYME"/>
    <property type="match status" value="1"/>
</dbReference>
<reference evidence="6 7" key="1">
    <citation type="journal article" date="2018" name="Mol. Ecol.">
        <title>The obligate alkalophilic soda-lake fungus Sodiomyces alkalinus has shifted to a protein diet.</title>
        <authorList>
            <person name="Grum-Grzhimaylo A.A."/>
            <person name="Falkoski D.L."/>
            <person name="van den Heuvel J."/>
            <person name="Valero-Jimenez C.A."/>
            <person name="Min B."/>
            <person name="Choi I.G."/>
            <person name="Lipzen A."/>
            <person name="Daum C.G."/>
            <person name="Aanen D.K."/>
            <person name="Tsang A."/>
            <person name="Henrissat B."/>
            <person name="Bilanenko E.N."/>
            <person name="de Vries R.P."/>
            <person name="van Kan J.A.L."/>
            <person name="Grigoriev I.V."/>
            <person name="Debets A.J.M."/>
        </authorList>
    </citation>
    <scope>NUCLEOTIDE SEQUENCE [LARGE SCALE GENOMIC DNA]</scope>
    <source>
        <strain evidence="6 7">F11</strain>
    </source>
</reference>
<dbReference type="GO" id="GO:0005634">
    <property type="term" value="C:nucleus"/>
    <property type="evidence" value="ECO:0007669"/>
    <property type="project" value="TreeGrafter"/>
</dbReference>
<keyword evidence="5" id="KW-0688">Ribosomal frameshifting</keyword>
<evidence type="ECO:0000313" key="6">
    <source>
        <dbReference type="EMBL" id="ROT41754.1"/>
    </source>
</evidence>
<evidence type="ECO:0000256" key="3">
    <source>
        <dbReference type="ARBA" id="ARBA00011486"/>
    </source>
</evidence>
<dbReference type="SUPFAM" id="SSF55729">
    <property type="entry name" value="Acyl-CoA N-acyltransferases (Nat)"/>
    <property type="match status" value="1"/>
</dbReference>
<keyword evidence="7" id="KW-1185">Reference proteome</keyword>
<dbReference type="RefSeq" id="XP_028469560.1">
    <property type="nucleotide sequence ID" value="XM_028607764.1"/>
</dbReference>
<evidence type="ECO:0000256" key="5">
    <source>
        <dbReference type="ARBA" id="ARBA00022758"/>
    </source>
</evidence>
<dbReference type="AlphaFoldDB" id="A0A3N2Q4Q0"/>
<dbReference type="GeneID" id="39576242"/>
<evidence type="ECO:0000256" key="4">
    <source>
        <dbReference type="ARBA" id="ARBA00017712"/>
    </source>
</evidence>
<dbReference type="GO" id="GO:0008073">
    <property type="term" value="F:ornithine decarboxylase inhibitor activity"/>
    <property type="evidence" value="ECO:0007669"/>
    <property type="project" value="InterPro"/>
</dbReference>
<proteinExistence type="inferred from homology"/>
<dbReference type="Gene3D" id="3.40.630.60">
    <property type="match status" value="1"/>
</dbReference>
<dbReference type="EMBL" id="ML119052">
    <property type="protein sequence ID" value="ROT41754.1"/>
    <property type="molecule type" value="Genomic_DNA"/>
</dbReference>
<protein>
    <recommendedName>
        <fullName evidence="4">Ornithine decarboxylase antizyme</fullName>
    </recommendedName>
</protein>
<comment type="subunit">
    <text evidence="3">Interacts with ODC and thereby sterically blocks ODC homodimerization.</text>
</comment>
<dbReference type="PANTHER" id="PTHR10279:SF10">
    <property type="entry name" value="ORNITHINE DECARBOXYLASE ANTIZYME"/>
    <property type="match status" value="1"/>
</dbReference>
<name>A0A3N2Q4Q0_SODAK</name>
<evidence type="ECO:0000256" key="1">
    <source>
        <dbReference type="ARBA" id="ARBA00002307"/>
    </source>
</evidence>
<dbReference type="Pfam" id="PF02100">
    <property type="entry name" value="ODC_AZ"/>
    <property type="match status" value="1"/>
</dbReference>
<sequence length="257" mass="28288">MSPMKFTRNQSSSNYGEAIVRQANVLASCYIVDTVGTLKGLHYCTTGAAGNSSSSNKRREIPGKRIARRGGAALSIREECERFFCERMSAVFHGEMSTDSTAPGLMGAYTLQTPPVDDESSLARRFGGRDARDGILTDKGAPAPAVTAWLEIWDFEAGASFRAFVTDDGHDKTLFVFFDGNIVDADLKQALMALIDLADGALDCQRIVVCLDRRIPEPETKGFMKSLQWVGFDLTTLRPWASMDVTSEEWLFMAMEL</sequence>
<dbReference type="InterPro" id="IPR016181">
    <property type="entry name" value="Acyl_CoA_acyltransferase"/>
</dbReference>
<comment type="similarity">
    <text evidence="2">Belongs to the ODC antizyme family.</text>
</comment>
<evidence type="ECO:0000256" key="2">
    <source>
        <dbReference type="ARBA" id="ARBA00008796"/>
    </source>
</evidence>
<dbReference type="InterPro" id="IPR002993">
    <property type="entry name" value="ODC_AZ"/>
</dbReference>
<dbReference type="OrthoDB" id="5959761at2759"/>
<dbReference type="GO" id="GO:0075523">
    <property type="term" value="P:viral translational frameshifting"/>
    <property type="evidence" value="ECO:0007669"/>
    <property type="project" value="UniProtKB-KW"/>
</dbReference>
<dbReference type="GO" id="GO:0045732">
    <property type="term" value="P:positive regulation of protein catabolic process"/>
    <property type="evidence" value="ECO:0007669"/>
    <property type="project" value="TreeGrafter"/>
</dbReference>
<gene>
    <name evidence="6" type="ORF">SODALDRAFT_271250</name>
</gene>